<dbReference type="EMBL" id="JACHJR010000001">
    <property type="protein sequence ID" value="MBB4948151.1"/>
    <property type="molecule type" value="Genomic_DNA"/>
</dbReference>
<dbReference type="InterPro" id="IPR009057">
    <property type="entry name" value="Homeodomain-like_sf"/>
</dbReference>
<evidence type="ECO:0000256" key="2">
    <source>
        <dbReference type="ARBA" id="ARBA00023125"/>
    </source>
</evidence>
<proteinExistence type="predicted"/>
<dbReference type="SUPFAM" id="SSF48498">
    <property type="entry name" value="Tetracyclin repressor-like, C-terminal domain"/>
    <property type="match status" value="1"/>
</dbReference>
<dbReference type="InterPro" id="IPR036271">
    <property type="entry name" value="Tet_transcr_reg_TetR-rel_C_sf"/>
</dbReference>
<dbReference type="PROSITE" id="PS50977">
    <property type="entry name" value="HTH_TETR_2"/>
    <property type="match status" value="1"/>
</dbReference>
<dbReference type="InterPro" id="IPR001647">
    <property type="entry name" value="HTH_TetR"/>
</dbReference>
<feature type="domain" description="HTH tetR-type" evidence="5">
    <location>
        <begin position="35"/>
        <end position="95"/>
    </location>
</feature>
<dbReference type="PANTHER" id="PTHR30055:SF151">
    <property type="entry name" value="TRANSCRIPTIONAL REGULATORY PROTEIN"/>
    <property type="match status" value="1"/>
</dbReference>
<sequence length="260" mass="27779">MAKDRSSAGDPSRTLALLWREPGRPPAAGRGPRQGLTVDAVVQAALELADADGLDAVSMRRVAQQLGVTPMTLYTYVPGKAELLDLMLDTLFQWMPRSVTADAPWRERVTAVAEANRALYLAHPWVAALPATRPPLGPGLIAKYEHELSAFDGLGLPDLDIDAALTHLLGFVRSTARTALETQAAAADSAMSDADWWEANAPILARVFDPERFPLATRIGSAAGEAHQGAYSADHAYEFGLARVLDGFAALITERAAARG</sequence>
<protein>
    <submittedName>
        <fullName evidence="6">AcrR family transcriptional regulator</fullName>
    </submittedName>
</protein>
<evidence type="ECO:0000313" key="7">
    <source>
        <dbReference type="Proteomes" id="UP000573327"/>
    </source>
</evidence>
<evidence type="ECO:0000256" key="3">
    <source>
        <dbReference type="ARBA" id="ARBA00023163"/>
    </source>
</evidence>
<dbReference type="Pfam" id="PF02909">
    <property type="entry name" value="TetR_C_1"/>
    <property type="match status" value="1"/>
</dbReference>
<evidence type="ECO:0000256" key="4">
    <source>
        <dbReference type="PROSITE-ProRule" id="PRU00335"/>
    </source>
</evidence>
<evidence type="ECO:0000256" key="1">
    <source>
        <dbReference type="ARBA" id="ARBA00023015"/>
    </source>
</evidence>
<dbReference type="Proteomes" id="UP000573327">
    <property type="component" value="Unassembled WGS sequence"/>
</dbReference>
<feature type="DNA-binding region" description="H-T-H motif" evidence="4">
    <location>
        <begin position="58"/>
        <end position="77"/>
    </location>
</feature>
<dbReference type="GO" id="GO:0000976">
    <property type="term" value="F:transcription cis-regulatory region binding"/>
    <property type="evidence" value="ECO:0007669"/>
    <property type="project" value="TreeGrafter"/>
</dbReference>
<keyword evidence="7" id="KW-1185">Reference proteome</keyword>
<dbReference type="GO" id="GO:0045892">
    <property type="term" value="P:negative regulation of DNA-templated transcription"/>
    <property type="evidence" value="ECO:0007669"/>
    <property type="project" value="InterPro"/>
</dbReference>
<dbReference type="Gene3D" id="1.10.10.60">
    <property type="entry name" value="Homeodomain-like"/>
    <property type="match status" value="1"/>
</dbReference>
<gene>
    <name evidence="6" type="ORF">F4556_003686</name>
</gene>
<dbReference type="Gene3D" id="1.10.357.10">
    <property type="entry name" value="Tetracycline Repressor, domain 2"/>
    <property type="match status" value="1"/>
</dbReference>
<name>A0A7W7WID7_9ACTN</name>
<dbReference type="SUPFAM" id="SSF46689">
    <property type="entry name" value="Homeodomain-like"/>
    <property type="match status" value="1"/>
</dbReference>
<keyword evidence="1" id="KW-0805">Transcription regulation</keyword>
<comment type="caution">
    <text evidence="6">The sequence shown here is derived from an EMBL/GenBank/DDBJ whole genome shotgun (WGS) entry which is preliminary data.</text>
</comment>
<dbReference type="GO" id="GO:0003700">
    <property type="term" value="F:DNA-binding transcription factor activity"/>
    <property type="evidence" value="ECO:0007669"/>
    <property type="project" value="TreeGrafter"/>
</dbReference>
<keyword evidence="3" id="KW-0804">Transcription</keyword>
<reference evidence="6 7" key="1">
    <citation type="submission" date="2020-08" db="EMBL/GenBank/DDBJ databases">
        <title>Sequencing the genomes of 1000 actinobacteria strains.</title>
        <authorList>
            <person name="Klenk H.-P."/>
        </authorList>
    </citation>
    <scope>NUCLEOTIDE SEQUENCE [LARGE SCALE GENOMIC DNA]</scope>
    <source>
        <strain evidence="6 7">DSM 44786</strain>
    </source>
</reference>
<dbReference type="PANTHER" id="PTHR30055">
    <property type="entry name" value="HTH-TYPE TRANSCRIPTIONAL REGULATOR RUTR"/>
    <property type="match status" value="1"/>
</dbReference>
<evidence type="ECO:0000259" key="5">
    <source>
        <dbReference type="PROSITE" id="PS50977"/>
    </source>
</evidence>
<accession>A0A7W7WID7</accession>
<dbReference type="Pfam" id="PF00440">
    <property type="entry name" value="TetR_N"/>
    <property type="match status" value="1"/>
</dbReference>
<dbReference type="RefSeq" id="WP_184917207.1">
    <property type="nucleotide sequence ID" value="NZ_JACHJR010000001.1"/>
</dbReference>
<keyword evidence="2 4" id="KW-0238">DNA-binding</keyword>
<dbReference type="AlphaFoldDB" id="A0A7W7WID7"/>
<organism evidence="6 7">
    <name type="scientific">Kitasatospora gansuensis</name>
    <dbReference type="NCBI Taxonomy" id="258050"/>
    <lineage>
        <taxon>Bacteria</taxon>
        <taxon>Bacillati</taxon>
        <taxon>Actinomycetota</taxon>
        <taxon>Actinomycetes</taxon>
        <taxon>Kitasatosporales</taxon>
        <taxon>Streptomycetaceae</taxon>
        <taxon>Kitasatospora</taxon>
    </lineage>
</organism>
<dbReference type="InterPro" id="IPR050109">
    <property type="entry name" value="HTH-type_TetR-like_transc_reg"/>
</dbReference>
<evidence type="ECO:0000313" key="6">
    <source>
        <dbReference type="EMBL" id="MBB4948151.1"/>
    </source>
</evidence>
<dbReference type="InterPro" id="IPR004111">
    <property type="entry name" value="Repressor_TetR_C"/>
</dbReference>